<sequence>MGRLVVLSGQSDGARSVDYPRSVTWQRRDLVEASDTTTLTYAPPIGQGGWRTSTLDRGSCVSGGTSTIEPGNTVTFAFQGTSVSVNIVKSSNGAPYSVSLDGNIQAFDSFATSQQCSTDFKADNLTATSHTIIVTHQGNSTLLGLGRSTLFLASIEYTPSNHNSNPTTPVGAIVGGVVGVVILILFGAFFYWWFRRRKLRQHEDARIVDEYKDEPQNQPHGVPPVGVDPFVTPVFDSNHPRNVNEFNAPLQANATTTSAQPARRTKADYFNEQSGRYGGNNSPWASLSAHGRSNPNSSNPQLQQLSSTYSGMSESPPPTTIALHQYPPRSATENSSEPGSSEPRQVYQIPRNPLQTLQHPQSGYAPAPSEAGGESIAIDRSDYIPPPSYSPPSAHSMPAPSLDAKATYTTSNTNTFSPWHSQSSHQGLSAADVDVIAKRVYDLMRSGSSTGGSSAGGGSGDPNRPRDDRLSAMSESVYSGLQSELGTSDADQAQIQQAVRLLLERDRTNSTAPASGKQGP</sequence>
<feature type="compositionally biased region" description="Polar residues" evidence="1">
    <location>
        <begin position="331"/>
        <end position="343"/>
    </location>
</feature>
<accession>G4TEE7</accession>
<keyword evidence="2" id="KW-1133">Transmembrane helix</keyword>
<dbReference type="EMBL" id="CAFZ01000061">
    <property type="protein sequence ID" value="CCA69690.1"/>
    <property type="molecule type" value="Genomic_DNA"/>
</dbReference>
<feature type="compositionally biased region" description="Polar residues" evidence="1">
    <location>
        <begin position="240"/>
        <end position="260"/>
    </location>
</feature>
<feature type="compositionally biased region" description="Low complexity" evidence="1">
    <location>
        <begin position="293"/>
        <end position="307"/>
    </location>
</feature>
<evidence type="ECO:0000256" key="1">
    <source>
        <dbReference type="SAM" id="MobiDB-lite"/>
    </source>
</evidence>
<dbReference type="AlphaFoldDB" id="G4TEE7"/>
<dbReference type="Proteomes" id="UP000007148">
    <property type="component" value="Unassembled WGS sequence"/>
</dbReference>
<evidence type="ECO:0000313" key="3">
    <source>
        <dbReference type="EMBL" id="CCA69690.1"/>
    </source>
</evidence>
<feature type="compositionally biased region" description="Low complexity" evidence="1">
    <location>
        <begin position="391"/>
        <end position="401"/>
    </location>
</feature>
<feature type="compositionally biased region" description="Gly residues" evidence="1">
    <location>
        <begin position="449"/>
        <end position="460"/>
    </location>
</feature>
<protein>
    <submittedName>
        <fullName evidence="3">Uncharacterized protein</fullName>
    </submittedName>
</protein>
<keyword evidence="2" id="KW-0812">Transmembrane</keyword>
<feature type="compositionally biased region" description="Polar residues" evidence="1">
    <location>
        <begin position="473"/>
        <end position="492"/>
    </location>
</feature>
<name>G4TEE7_SERID</name>
<proteinExistence type="predicted"/>
<gene>
    <name evidence="3" type="ORF">PIIN_03629</name>
</gene>
<organism evidence="3 4">
    <name type="scientific">Serendipita indica (strain DSM 11827)</name>
    <name type="common">Root endophyte fungus</name>
    <name type="synonym">Piriformospora indica</name>
    <dbReference type="NCBI Taxonomy" id="1109443"/>
    <lineage>
        <taxon>Eukaryota</taxon>
        <taxon>Fungi</taxon>
        <taxon>Dikarya</taxon>
        <taxon>Basidiomycota</taxon>
        <taxon>Agaricomycotina</taxon>
        <taxon>Agaricomycetes</taxon>
        <taxon>Sebacinales</taxon>
        <taxon>Serendipitaceae</taxon>
        <taxon>Serendipita</taxon>
    </lineage>
</organism>
<evidence type="ECO:0000313" key="4">
    <source>
        <dbReference type="Proteomes" id="UP000007148"/>
    </source>
</evidence>
<dbReference type="InParanoid" id="G4TEE7"/>
<evidence type="ECO:0000256" key="2">
    <source>
        <dbReference type="SAM" id="Phobius"/>
    </source>
</evidence>
<reference evidence="3 4" key="1">
    <citation type="journal article" date="2011" name="PLoS Pathog.">
        <title>Endophytic Life Strategies Decoded by Genome and Transcriptome Analyses of the Mutualistic Root Symbiont Piriformospora indica.</title>
        <authorList>
            <person name="Zuccaro A."/>
            <person name="Lahrmann U."/>
            <person name="Guldener U."/>
            <person name="Langen G."/>
            <person name="Pfiffi S."/>
            <person name="Biedenkopf D."/>
            <person name="Wong P."/>
            <person name="Samans B."/>
            <person name="Grimm C."/>
            <person name="Basiewicz M."/>
            <person name="Murat C."/>
            <person name="Martin F."/>
            <person name="Kogel K.H."/>
        </authorList>
    </citation>
    <scope>NUCLEOTIDE SEQUENCE [LARGE SCALE GENOMIC DNA]</scope>
    <source>
        <strain evidence="3 4">DSM 11827</strain>
    </source>
</reference>
<keyword evidence="2" id="KW-0472">Membrane</keyword>
<dbReference type="STRING" id="1109443.G4TEE7"/>
<feature type="region of interest" description="Disordered" evidence="1">
    <location>
        <begin position="501"/>
        <end position="520"/>
    </location>
</feature>
<feature type="region of interest" description="Disordered" evidence="1">
    <location>
        <begin position="378"/>
        <end position="405"/>
    </location>
</feature>
<keyword evidence="4" id="KW-1185">Reference proteome</keyword>
<feature type="transmembrane region" description="Helical" evidence="2">
    <location>
        <begin position="170"/>
        <end position="194"/>
    </location>
</feature>
<dbReference type="HOGENOM" id="CLU_573861_0_0_1"/>
<dbReference type="Gene3D" id="2.60.120.260">
    <property type="entry name" value="Galactose-binding domain-like"/>
    <property type="match status" value="1"/>
</dbReference>
<feature type="region of interest" description="Disordered" evidence="1">
    <location>
        <begin position="212"/>
        <end position="345"/>
    </location>
</feature>
<feature type="compositionally biased region" description="Polar residues" evidence="1">
    <location>
        <begin position="271"/>
        <end position="285"/>
    </location>
</feature>
<comment type="caution">
    <text evidence="3">The sequence shown here is derived from an EMBL/GenBank/DDBJ whole genome shotgun (WGS) entry which is preliminary data.</text>
</comment>
<dbReference type="OrthoDB" id="3264299at2759"/>
<feature type="region of interest" description="Disordered" evidence="1">
    <location>
        <begin position="446"/>
        <end position="492"/>
    </location>
</feature>